<evidence type="ECO:0000313" key="3">
    <source>
        <dbReference type="Proteomes" id="UP000002051"/>
    </source>
</evidence>
<reference evidence="1 3" key="2">
    <citation type="journal article" date="2014" name="BMC Genomics">
        <title>An improved genome release (version Mt4.0) for the model legume Medicago truncatula.</title>
        <authorList>
            <person name="Tang H."/>
            <person name="Krishnakumar V."/>
            <person name="Bidwell S."/>
            <person name="Rosen B."/>
            <person name="Chan A."/>
            <person name="Zhou S."/>
            <person name="Gentzbittel L."/>
            <person name="Childs K.L."/>
            <person name="Yandell M."/>
            <person name="Gundlach H."/>
            <person name="Mayer K.F."/>
            <person name="Schwartz D.C."/>
            <person name="Town C.D."/>
        </authorList>
    </citation>
    <scope>GENOME REANNOTATION</scope>
    <source>
        <strain evidence="1">A17</strain>
        <strain evidence="2 3">cv. Jemalong A17</strain>
    </source>
</reference>
<protein>
    <submittedName>
        <fullName evidence="1 2">Uncharacterized protein</fullName>
    </submittedName>
</protein>
<proteinExistence type="predicted"/>
<reference evidence="2" key="3">
    <citation type="submission" date="2015-04" db="UniProtKB">
        <authorList>
            <consortium name="EnsemblPlants"/>
        </authorList>
    </citation>
    <scope>IDENTIFICATION</scope>
    <source>
        <strain evidence="2">cv. Jemalong A17</strain>
    </source>
</reference>
<dbReference type="AlphaFoldDB" id="A0A072V1E8"/>
<organism evidence="1 3">
    <name type="scientific">Medicago truncatula</name>
    <name type="common">Barrel medic</name>
    <name type="synonym">Medicago tribuloides</name>
    <dbReference type="NCBI Taxonomy" id="3880"/>
    <lineage>
        <taxon>Eukaryota</taxon>
        <taxon>Viridiplantae</taxon>
        <taxon>Streptophyta</taxon>
        <taxon>Embryophyta</taxon>
        <taxon>Tracheophyta</taxon>
        <taxon>Spermatophyta</taxon>
        <taxon>Magnoliopsida</taxon>
        <taxon>eudicotyledons</taxon>
        <taxon>Gunneridae</taxon>
        <taxon>Pentapetalae</taxon>
        <taxon>rosids</taxon>
        <taxon>fabids</taxon>
        <taxon>Fabales</taxon>
        <taxon>Fabaceae</taxon>
        <taxon>Papilionoideae</taxon>
        <taxon>50 kb inversion clade</taxon>
        <taxon>NPAAA clade</taxon>
        <taxon>Hologalegina</taxon>
        <taxon>IRL clade</taxon>
        <taxon>Trifolieae</taxon>
        <taxon>Medicago</taxon>
    </lineage>
</organism>
<accession>A0A072V1E8</accession>
<dbReference type="Proteomes" id="UP000002051">
    <property type="component" value="Chromosome 3"/>
</dbReference>
<dbReference type="HOGENOM" id="CLU_2362887_0_0_1"/>
<dbReference type="EnsemblPlants" id="KEH35516">
    <property type="protein sequence ID" value="KEH35516"/>
    <property type="gene ID" value="MTR_3g093700"/>
</dbReference>
<gene>
    <name evidence="1" type="ordered locus">MTR_3g093700</name>
</gene>
<sequence length="96" mass="11095">MKNCSSGYDGAGNFHERVIVIFQTVSHWFFVLTLWFLEEINPDNPEFDRGLSERLNHNGASLIMSYSYKHEEGSWLLQNHLKSFLPSSLMSSLLDI</sequence>
<evidence type="ECO:0000313" key="2">
    <source>
        <dbReference type="EnsemblPlants" id="KEH35516"/>
    </source>
</evidence>
<keyword evidence="3" id="KW-1185">Reference proteome</keyword>
<evidence type="ECO:0000313" key="1">
    <source>
        <dbReference type="EMBL" id="KEH35516.1"/>
    </source>
</evidence>
<name>A0A072V1E8_MEDTR</name>
<reference evidence="1 3" key="1">
    <citation type="journal article" date="2011" name="Nature">
        <title>The Medicago genome provides insight into the evolution of rhizobial symbioses.</title>
        <authorList>
            <person name="Young N.D."/>
            <person name="Debelle F."/>
            <person name="Oldroyd G.E."/>
            <person name="Geurts R."/>
            <person name="Cannon S.B."/>
            <person name="Udvardi M.K."/>
            <person name="Benedito V.A."/>
            <person name="Mayer K.F."/>
            <person name="Gouzy J."/>
            <person name="Schoof H."/>
            <person name="Van de Peer Y."/>
            <person name="Proost S."/>
            <person name="Cook D.R."/>
            <person name="Meyers B.C."/>
            <person name="Spannagl M."/>
            <person name="Cheung F."/>
            <person name="De Mita S."/>
            <person name="Krishnakumar V."/>
            <person name="Gundlach H."/>
            <person name="Zhou S."/>
            <person name="Mudge J."/>
            <person name="Bharti A.K."/>
            <person name="Murray J.D."/>
            <person name="Naoumkina M.A."/>
            <person name="Rosen B."/>
            <person name="Silverstein K.A."/>
            <person name="Tang H."/>
            <person name="Rombauts S."/>
            <person name="Zhao P.X."/>
            <person name="Zhou P."/>
            <person name="Barbe V."/>
            <person name="Bardou P."/>
            <person name="Bechner M."/>
            <person name="Bellec A."/>
            <person name="Berger A."/>
            <person name="Berges H."/>
            <person name="Bidwell S."/>
            <person name="Bisseling T."/>
            <person name="Choisne N."/>
            <person name="Couloux A."/>
            <person name="Denny R."/>
            <person name="Deshpande S."/>
            <person name="Dai X."/>
            <person name="Doyle J.J."/>
            <person name="Dudez A.M."/>
            <person name="Farmer A.D."/>
            <person name="Fouteau S."/>
            <person name="Franken C."/>
            <person name="Gibelin C."/>
            <person name="Gish J."/>
            <person name="Goldstein S."/>
            <person name="Gonzalez A.J."/>
            <person name="Green P.J."/>
            <person name="Hallab A."/>
            <person name="Hartog M."/>
            <person name="Hua A."/>
            <person name="Humphray S.J."/>
            <person name="Jeong D.H."/>
            <person name="Jing Y."/>
            <person name="Jocker A."/>
            <person name="Kenton S.M."/>
            <person name="Kim D.J."/>
            <person name="Klee K."/>
            <person name="Lai H."/>
            <person name="Lang C."/>
            <person name="Lin S."/>
            <person name="Macmil S.L."/>
            <person name="Magdelenat G."/>
            <person name="Matthews L."/>
            <person name="McCorrison J."/>
            <person name="Monaghan E.L."/>
            <person name="Mun J.H."/>
            <person name="Najar F.Z."/>
            <person name="Nicholson C."/>
            <person name="Noirot C."/>
            <person name="O'Bleness M."/>
            <person name="Paule C.R."/>
            <person name="Poulain J."/>
            <person name="Prion F."/>
            <person name="Qin B."/>
            <person name="Qu C."/>
            <person name="Retzel E.F."/>
            <person name="Riddle C."/>
            <person name="Sallet E."/>
            <person name="Samain S."/>
            <person name="Samson N."/>
            <person name="Sanders I."/>
            <person name="Saurat O."/>
            <person name="Scarpelli C."/>
            <person name="Schiex T."/>
            <person name="Segurens B."/>
            <person name="Severin A.J."/>
            <person name="Sherrier D.J."/>
            <person name="Shi R."/>
            <person name="Sims S."/>
            <person name="Singer S.R."/>
            <person name="Sinharoy S."/>
            <person name="Sterck L."/>
            <person name="Viollet A."/>
            <person name="Wang B.B."/>
            <person name="Wang K."/>
            <person name="Wang M."/>
            <person name="Wang X."/>
            <person name="Warfsmann J."/>
            <person name="Weissenbach J."/>
            <person name="White D.D."/>
            <person name="White J.D."/>
            <person name="Wiley G.B."/>
            <person name="Wincker P."/>
            <person name="Xing Y."/>
            <person name="Yang L."/>
            <person name="Yao Z."/>
            <person name="Ying F."/>
            <person name="Zhai J."/>
            <person name="Zhou L."/>
            <person name="Zuber A."/>
            <person name="Denarie J."/>
            <person name="Dixon R.A."/>
            <person name="May G.D."/>
            <person name="Schwartz D.C."/>
            <person name="Rogers J."/>
            <person name="Quetier F."/>
            <person name="Town C.D."/>
            <person name="Roe B.A."/>
        </authorList>
    </citation>
    <scope>NUCLEOTIDE SEQUENCE [LARGE SCALE GENOMIC DNA]</scope>
    <source>
        <strain evidence="1">A17</strain>
        <strain evidence="2 3">cv. Jemalong A17</strain>
    </source>
</reference>
<dbReference type="EMBL" id="CM001219">
    <property type="protein sequence ID" value="KEH35516.1"/>
    <property type="molecule type" value="Genomic_DNA"/>
</dbReference>